<dbReference type="GO" id="GO:0016740">
    <property type="term" value="F:transferase activity"/>
    <property type="evidence" value="ECO:0007669"/>
    <property type="project" value="UniProtKB-KW"/>
</dbReference>
<name>A0A486XVK5_9GAMM</name>
<proteinExistence type="predicted"/>
<protein>
    <submittedName>
        <fullName evidence="2">Beta-1,3-glucosyltransferase</fullName>
    </submittedName>
</protein>
<feature type="domain" description="Glycosyltransferase 2-like" evidence="1">
    <location>
        <begin position="7"/>
        <end position="133"/>
    </location>
</feature>
<dbReference type="AlphaFoldDB" id="A0A486XVK5"/>
<evidence type="ECO:0000259" key="1">
    <source>
        <dbReference type="Pfam" id="PF00535"/>
    </source>
</evidence>
<organism evidence="2">
    <name type="scientific">Rheinheimera sp. BAL341</name>
    <dbReference type="NCBI Taxonomy" id="1708203"/>
    <lineage>
        <taxon>Bacteria</taxon>
        <taxon>Pseudomonadati</taxon>
        <taxon>Pseudomonadota</taxon>
        <taxon>Gammaproteobacteria</taxon>
        <taxon>Chromatiales</taxon>
        <taxon>Chromatiaceae</taxon>
        <taxon>Rheinheimera</taxon>
    </lineage>
</organism>
<dbReference type="InterPro" id="IPR050834">
    <property type="entry name" value="Glycosyltransf_2"/>
</dbReference>
<dbReference type="Pfam" id="PF00535">
    <property type="entry name" value="Glycos_transf_2"/>
    <property type="match status" value="1"/>
</dbReference>
<dbReference type="PANTHER" id="PTHR43685:SF2">
    <property type="entry name" value="GLYCOSYLTRANSFERASE 2-LIKE DOMAIN-CONTAINING PROTEIN"/>
    <property type="match status" value="1"/>
</dbReference>
<keyword evidence="2" id="KW-0808">Transferase</keyword>
<dbReference type="InterPro" id="IPR029044">
    <property type="entry name" value="Nucleotide-diphossugar_trans"/>
</dbReference>
<dbReference type="CDD" id="cd00761">
    <property type="entry name" value="Glyco_tranf_GTA_type"/>
    <property type="match status" value="1"/>
</dbReference>
<dbReference type="InterPro" id="IPR001173">
    <property type="entry name" value="Glyco_trans_2-like"/>
</dbReference>
<accession>A0A486XVK5</accession>
<dbReference type="Gene3D" id="3.90.550.10">
    <property type="entry name" value="Spore Coat Polysaccharide Biosynthesis Protein SpsA, Chain A"/>
    <property type="match status" value="1"/>
</dbReference>
<dbReference type="SUPFAM" id="SSF53448">
    <property type="entry name" value="Nucleotide-diphospho-sugar transferases"/>
    <property type="match status" value="1"/>
</dbReference>
<gene>
    <name evidence="2" type="ORF">BAL341_3553</name>
</gene>
<evidence type="ECO:0000313" key="2">
    <source>
        <dbReference type="EMBL" id="VHO06539.1"/>
    </source>
</evidence>
<dbReference type="EMBL" id="CAAJGR010000034">
    <property type="protein sequence ID" value="VHO06539.1"/>
    <property type="molecule type" value="Genomic_DNA"/>
</dbReference>
<sequence>MNTPLISVVIPLYNKENSVSRALTSVLSQSYKNFELIVIDDGSTDTSAEKAREFDDPRLKIVSQTNRGVSAARNVGVKLATADYVAFLDADDSYSPNFLKHISQLIVRNQQAALFSCRLQFVDENNQLFRLKALFGDNFKGELTCFFSTFAKDRAIIHPSSMAVNKAKFLDLGGFPEGKHVGEDLQLILSLALSGQVMHDSYCGATAFRNAENRTITRKPQELSCHIVYFLTETTWKNQVDKYKIQAVQQFCIHNAVLHAAGAALNRQRELSLKYGRLVWPHSKIHAMLIVLLALTPTPVLQWLKSRRNTPN</sequence>
<reference evidence="2" key="1">
    <citation type="submission" date="2019-04" db="EMBL/GenBank/DDBJ databases">
        <authorList>
            <person name="Brambilla D."/>
        </authorList>
    </citation>
    <scope>NUCLEOTIDE SEQUENCE</scope>
    <source>
        <strain evidence="2">BAL1</strain>
    </source>
</reference>
<dbReference type="PANTHER" id="PTHR43685">
    <property type="entry name" value="GLYCOSYLTRANSFERASE"/>
    <property type="match status" value="1"/>
</dbReference>